<protein>
    <submittedName>
        <fullName evidence="2">Uncharacterized protein</fullName>
    </submittedName>
</protein>
<evidence type="ECO:0000313" key="3">
    <source>
        <dbReference type="Proteomes" id="UP000324222"/>
    </source>
</evidence>
<reference evidence="2 3" key="1">
    <citation type="submission" date="2019-05" db="EMBL/GenBank/DDBJ databases">
        <title>Another draft genome of Portunus trituberculatus and its Hox gene families provides insights of decapod evolution.</title>
        <authorList>
            <person name="Jeong J.-H."/>
            <person name="Song I."/>
            <person name="Kim S."/>
            <person name="Choi T."/>
            <person name="Kim D."/>
            <person name="Ryu S."/>
            <person name="Kim W."/>
        </authorList>
    </citation>
    <scope>NUCLEOTIDE SEQUENCE [LARGE SCALE GENOMIC DNA]</scope>
    <source>
        <tissue evidence="2">Muscle</tissue>
    </source>
</reference>
<feature type="compositionally biased region" description="Basic residues" evidence="1">
    <location>
        <begin position="143"/>
        <end position="153"/>
    </location>
</feature>
<dbReference type="AlphaFoldDB" id="A0A5B7FNA8"/>
<accession>A0A5B7FNA8</accession>
<name>A0A5B7FNA8_PORTR</name>
<feature type="region of interest" description="Disordered" evidence="1">
    <location>
        <begin position="58"/>
        <end position="80"/>
    </location>
</feature>
<dbReference type="Proteomes" id="UP000324222">
    <property type="component" value="Unassembled WGS sequence"/>
</dbReference>
<feature type="region of interest" description="Disordered" evidence="1">
    <location>
        <begin position="133"/>
        <end position="153"/>
    </location>
</feature>
<organism evidence="2 3">
    <name type="scientific">Portunus trituberculatus</name>
    <name type="common">Swimming crab</name>
    <name type="synonym">Neptunus trituberculatus</name>
    <dbReference type="NCBI Taxonomy" id="210409"/>
    <lineage>
        <taxon>Eukaryota</taxon>
        <taxon>Metazoa</taxon>
        <taxon>Ecdysozoa</taxon>
        <taxon>Arthropoda</taxon>
        <taxon>Crustacea</taxon>
        <taxon>Multicrustacea</taxon>
        <taxon>Malacostraca</taxon>
        <taxon>Eumalacostraca</taxon>
        <taxon>Eucarida</taxon>
        <taxon>Decapoda</taxon>
        <taxon>Pleocyemata</taxon>
        <taxon>Brachyura</taxon>
        <taxon>Eubrachyura</taxon>
        <taxon>Portunoidea</taxon>
        <taxon>Portunidae</taxon>
        <taxon>Portuninae</taxon>
        <taxon>Portunus</taxon>
    </lineage>
</organism>
<proteinExistence type="predicted"/>
<dbReference type="EMBL" id="VSRR010007337">
    <property type="protein sequence ID" value="MPC46709.1"/>
    <property type="molecule type" value="Genomic_DNA"/>
</dbReference>
<comment type="caution">
    <text evidence="2">The sequence shown here is derived from an EMBL/GenBank/DDBJ whole genome shotgun (WGS) entry which is preliminary data.</text>
</comment>
<sequence>MRSAVPLHSVSCWFTPMLIKRLRYCFVFFYQTYSHVIGDIGVMSCSGDGNTLLLVASTRDPSRRSNAKDLGPPDTVSEDNDDMIAGMVNFLFDKSMQEEDYKAISEDMITTRPNNCPTLAEAEAEAEGLQVWPTAIPGSSGPRLKKRQYKPRR</sequence>
<evidence type="ECO:0000313" key="2">
    <source>
        <dbReference type="EMBL" id="MPC46709.1"/>
    </source>
</evidence>
<keyword evidence="3" id="KW-1185">Reference proteome</keyword>
<evidence type="ECO:0000256" key="1">
    <source>
        <dbReference type="SAM" id="MobiDB-lite"/>
    </source>
</evidence>
<gene>
    <name evidence="2" type="ORF">E2C01_040435</name>
</gene>